<dbReference type="AlphaFoldDB" id="C6XNH8"/>
<dbReference type="HOGENOM" id="CLU_147171_0_0_5"/>
<dbReference type="OrthoDB" id="7376058at2"/>
<dbReference type="Proteomes" id="UP000002745">
    <property type="component" value="Chromosome"/>
</dbReference>
<accession>C6XNH8</accession>
<organism evidence="1 2">
    <name type="scientific">Hirschia baltica (strain ATCC 49814 / DSM 5838 / IFAM 1418)</name>
    <dbReference type="NCBI Taxonomy" id="582402"/>
    <lineage>
        <taxon>Bacteria</taxon>
        <taxon>Pseudomonadati</taxon>
        <taxon>Pseudomonadota</taxon>
        <taxon>Alphaproteobacteria</taxon>
        <taxon>Hyphomonadales</taxon>
        <taxon>Hyphomonadaceae</taxon>
        <taxon>Hirschia</taxon>
    </lineage>
</organism>
<keyword evidence="2" id="KW-1185">Reference proteome</keyword>
<proteinExistence type="predicted"/>
<reference evidence="2" key="1">
    <citation type="journal article" date="2011" name="J. Bacteriol.">
        <title>Genome sequences of eight morphologically diverse alphaproteobacteria.</title>
        <authorList>
            <consortium name="US DOE Joint Genome Institute"/>
            <person name="Brown P.J."/>
            <person name="Kysela D.T."/>
            <person name="Buechlein A."/>
            <person name="Hemmerich C."/>
            <person name="Brun Y.V."/>
        </authorList>
    </citation>
    <scope>NUCLEOTIDE SEQUENCE [LARGE SCALE GENOMIC DNA]</scope>
    <source>
        <strain evidence="2">ATCC 49814 / DSM 5838 / IFAM 1418</strain>
    </source>
</reference>
<gene>
    <name evidence="1" type="ordered locus">Hbal_2442</name>
</gene>
<dbReference type="KEGG" id="hba:Hbal_2442"/>
<dbReference type="STRING" id="582402.Hbal_2442"/>
<dbReference type="EMBL" id="CP001678">
    <property type="protein sequence ID" value="ACT60122.1"/>
    <property type="molecule type" value="Genomic_DNA"/>
</dbReference>
<dbReference type="eggNOG" id="COG3383">
    <property type="taxonomic scope" value="Bacteria"/>
</dbReference>
<name>C6XNH8_HIRBI</name>
<protein>
    <submittedName>
        <fullName evidence="1">Uncharacterized protein</fullName>
    </submittedName>
</protein>
<evidence type="ECO:0000313" key="2">
    <source>
        <dbReference type="Proteomes" id="UP000002745"/>
    </source>
</evidence>
<sequence length="120" mass="13143">MISKPAFLQGNYNFKGEGLDKAVDLYKASYTVPNAMTAKLVYCRIGQTSDDLINITLLRDGEVMRLFPLGMKNSMHFPLAIQEELPAGTTLSLQLTAPKGAEGSLFVDLGFMEERPDIAA</sequence>
<evidence type="ECO:0000313" key="1">
    <source>
        <dbReference type="EMBL" id="ACT60122.1"/>
    </source>
</evidence>